<evidence type="ECO:0000256" key="6">
    <source>
        <dbReference type="ARBA" id="ARBA00023273"/>
    </source>
</evidence>
<evidence type="ECO:0000256" key="4">
    <source>
        <dbReference type="ARBA" id="ARBA00023054"/>
    </source>
</evidence>
<dbReference type="PANTHER" id="PTHR21547:SF0">
    <property type="entry name" value="CLUSTERIN-ASSOCIATED PROTEIN 1"/>
    <property type="match status" value="1"/>
</dbReference>
<feature type="compositionally biased region" description="Basic and acidic residues" evidence="7">
    <location>
        <begin position="304"/>
        <end position="323"/>
    </location>
</feature>
<dbReference type="Pfam" id="PF10234">
    <property type="entry name" value="Cluap1"/>
    <property type="match status" value="1"/>
</dbReference>
<evidence type="ECO:0000313" key="8">
    <source>
        <dbReference type="EMBL" id="KAL3792658.1"/>
    </source>
</evidence>
<gene>
    <name evidence="8" type="ORF">HJC23_009386</name>
</gene>
<proteinExistence type="inferred from homology"/>
<feature type="compositionally biased region" description="Polar residues" evidence="7">
    <location>
        <begin position="364"/>
        <end position="383"/>
    </location>
</feature>
<comment type="caution">
    <text evidence="8">The sequence shown here is derived from an EMBL/GenBank/DDBJ whole genome shotgun (WGS) entry which is preliminary data.</text>
</comment>
<comment type="subcellular location">
    <subcellularLocation>
        <location evidence="1">Cell projection</location>
        <location evidence="1">Cilium</location>
    </subcellularLocation>
</comment>
<feature type="compositionally biased region" description="Basic and acidic residues" evidence="7">
    <location>
        <begin position="330"/>
        <end position="346"/>
    </location>
</feature>
<keyword evidence="9" id="KW-1185">Reference proteome</keyword>
<evidence type="ECO:0000313" key="9">
    <source>
        <dbReference type="Proteomes" id="UP001516023"/>
    </source>
</evidence>
<keyword evidence="5" id="KW-0969">Cilium</keyword>
<keyword evidence="4" id="KW-0175">Coiled coil</keyword>
<protein>
    <recommendedName>
        <fullName evidence="10">Clusterin-associated protein 1</fullName>
    </recommendedName>
</protein>
<dbReference type="EMBL" id="JABMIG020000099">
    <property type="protein sequence ID" value="KAL3792658.1"/>
    <property type="molecule type" value="Genomic_DNA"/>
</dbReference>
<dbReference type="PANTHER" id="PTHR21547">
    <property type="entry name" value="CLUSTERIN ASSOCIATED PROTEIN 1"/>
    <property type="match status" value="1"/>
</dbReference>
<feature type="compositionally biased region" description="Polar residues" evidence="7">
    <location>
        <begin position="395"/>
        <end position="426"/>
    </location>
</feature>
<dbReference type="GO" id="GO:0005929">
    <property type="term" value="C:cilium"/>
    <property type="evidence" value="ECO:0007669"/>
    <property type="project" value="UniProtKB-SubCell"/>
</dbReference>
<dbReference type="AlphaFoldDB" id="A0ABD3PXD1"/>
<keyword evidence="6" id="KW-0966">Cell projection</keyword>
<name>A0ABD3PXD1_9STRA</name>
<reference evidence="8 9" key="1">
    <citation type="journal article" date="2020" name="G3 (Bethesda)">
        <title>Improved Reference Genome for Cyclotella cryptica CCMP332, a Model for Cell Wall Morphogenesis, Salinity Adaptation, and Lipid Production in Diatoms (Bacillariophyta).</title>
        <authorList>
            <person name="Roberts W.R."/>
            <person name="Downey K.M."/>
            <person name="Ruck E.C."/>
            <person name="Traller J.C."/>
            <person name="Alverson A.J."/>
        </authorList>
    </citation>
    <scope>NUCLEOTIDE SEQUENCE [LARGE SCALE GENOMIC DNA]</scope>
    <source>
        <strain evidence="8 9">CCMP332</strain>
    </source>
</reference>
<evidence type="ECO:0000256" key="3">
    <source>
        <dbReference type="ARBA" id="ARBA00022794"/>
    </source>
</evidence>
<feature type="region of interest" description="Disordered" evidence="7">
    <location>
        <begin position="304"/>
        <end position="426"/>
    </location>
</feature>
<keyword evidence="3" id="KW-0970">Cilium biogenesis/degradation</keyword>
<organism evidence="8 9">
    <name type="scientific">Cyclotella cryptica</name>
    <dbReference type="NCBI Taxonomy" id="29204"/>
    <lineage>
        <taxon>Eukaryota</taxon>
        <taxon>Sar</taxon>
        <taxon>Stramenopiles</taxon>
        <taxon>Ochrophyta</taxon>
        <taxon>Bacillariophyta</taxon>
        <taxon>Coscinodiscophyceae</taxon>
        <taxon>Thalassiosirophycidae</taxon>
        <taxon>Stephanodiscales</taxon>
        <taxon>Stephanodiscaceae</taxon>
        <taxon>Cyclotella</taxon>
    </lineage>
</organism>
<evidence type="ECO:0000256" key="7">
    <source>
        <dbReference type="SAM" id="MobiDB-lite"/>
    </source>
</evidence>
<evidence type="ECO:0000256" key="2">
    <source>
        <dbReference type="ARBA" id="ARBA00008340"/>
    </source>
</evidence>
<dbReference type="Proteomes" id="UP001516023">
    <property type="component" value="Unassembled WGS sequence"/>
</dbReference>
<dbReference type="GO" id="GO:0030030">
    <property type="term" value="P:cell projection organization"/>
    <property type="evidence" value="ECO:0007669"/>
    <property type="project" value="UniProtKB-KW"/>
</dbReference>
<evidence type="ECO:0000256" key="5">
    <source>
        <dbReference type="ARBA" id="ARBA00023069"/>
    </source>
</evidence>
<accession>A0ABD3PXD1</accession>
<dbReference type="InterPro" id="IPR019366">
    <property type="entry name" value="Clusterin-associated_protein-1"/>
</dbReference>
<evidence type="ECO:0008006" key="10">
    <source>
        <dbReference type="Google" id="ProtNLM"/>
    </source>
</evidence>
<evidence type="ECO:0000256" key="1">
    <source>
        <dbReference type="ARBA" id="ARBA00004138"/>
    </source>
</evidence>
<sequence>MAQREVKQFIELLQCLNYSRPIASDSFQTPNFELVADVLCYLVQRVDPTIPIHYSIGSEDDRVQFLNGITAELAKRLNLTLNTRKLYAADGYAVQELLKLAEFIQRALALAEETFISDRVPLHPTPPVEQARTLAKEIAEIGAKVQGLLKHEKEDSAERRKATIQFLNSAIGMDDSGDEQKLIEESIKQIVEETKIAADRLDKKCKMLISREKGMEEKIRKRGIDLERFSKRLECLTLQKVRPSFMDEYEQLEKELEVEYERYVVRLRNVDYLEAELRSRMVSARKKSDEIERSVKRMQKKFREEELRVLEGSDGSDNDKARPEQSSNSRNKENSRPKDNTADRPNKSAYNKSRGPPREDDTVMNISVQELSMIEVSSATSTTPRDHASVCRSEGSPSYPSGHSYEDTSTGSDMTGSISFNSDDDF</sequence>
<comment type="similarity">
    <text evidence="2">Belongs to the CLUAP1 family.</text>
</comment>